<accession>A0A0A1FGX8</accession>
<dbReference type="EMBL" id="CP009962">
    <property type="protein sequence ID" value="AIY43801.1"/>
    <property type="molecule type" value="Genomic_DNA"/>
</dbReference>
<dbReference type="STRING" id="279058.LT85_4643"/>
<reference evidence="2" key="1">
    <citation type="journal article" date="2014" name="Soil Biol. Biochem.">
        <title>Structure and function of bacterial communities in ageing soils: Insights from the Mendocino ecological staircase.</title>
        <authorList>
            <person name="Uroz S."/>
            <person name="Tech J.J."/>
            <person name="Sawaya N.A."/>
            <person name="Frey-Klett P."/>
            <person name="Leveau J.H.J."/>
        </authorList>
    </citation>
    <scope>NUCLEOTIDE SEQUENCE [LARGE SCALE GENOMIC DNA]</scope>
    <source>
        <strain evidence="2">Cal35</strain>
    </source>
</reference>
<keyword evidence="2" id="KW-1185">Reference proteome</keyword>
<dbReference type="KEGG" id="care:LT85_4643"/>
<gene>
    <name evidence="1" type="ORF">LT85_4643</name>
</gene>
<evidence type="ECO:0000313" key="1">
    <source>
        <dbReference type="EMBL" id="AIY43801.1"/>
    </source>
</evidence>
<dbReference type="HOGENOM" id="CLU_3287864_0_0_4"/>
<sequence length="40" mass="4866">MNAITHAALRSLRNATLADRYNFYNCRQNSEELFRQYYNH</sequence>
<name>A0A0A1FGX8_9BURK</name>
<organism evidence="1 2">
    <name type="scientific">Collimonas arenae</name>
    <dbReference type="NCBI Taxonomy" id="279058"/>
    <lineage>
        <taxon>Bacteria</taxon>
        <taxon>Pseudomonadati</taxon>
        <taxon>Pseudomonadota</taxon>
        <taxon>Betaproteobacteria</taxon>
        <taxon>Burkholderiales</taxon>
        <taxon>Oxalobacteraceae</taxon>
        <taxon>Collimonas</taxon>
    </lineage>
</organism>
<dbReference type="AlphaFoldDB" id="A0A0A1FGX8"/>
<proteinExistence type="predicted"/>
<protein>
    <submittedName>
        <fullName evidence="1">Uncharacterized protein</fullName>
    </submittedName>
</protein>
<dbReference type="Proteomes" id="UP000030302">
    <property type="component" value="Chromosome"/>
</dbReference>
<evidence type="ECO:0000313" key="2">
    <source>
        <dbReference type="Proteomes" id="UP000030302"/>
    </source>
</evidence>